<dbReference type="AlphaFoldDB" id="A0A2T5MEF8"/>
<reference evidence="1 2" key="1">
    <citation type="submission" date="2018-04" db="EMBL/GenBank/DDBJ databases">
        <title>Novel species isolated from glacier.</title>
        <authorList>
            <person name="Liu Q."/>
            <person name="Xin Y.-H."/>
        </authorList>
    </citation>
    <scope>NUCLEOTIDE SEQUENCE [LARGE SCALE GENOMIC DNA]</scope>
    <source>
        <strain evidence="1 2">GT1R17</strain>
    </source>
</reference>
<gene>
    <name evidence="1" type="ORF">CJD38_11645</name>
</gene>
<dbReference type="EMBL" id="QANS01000004">
    <property type="protein sequence ID" value="PTU30953.1"/>
    <property type="molecule type" value="Genomic_DNA"/>
</dbReference>
<sequence length="177" mass="19210">MSHKLFGPIKQIAYVVTDIDASIQQWIKLTGVGPWSVFKNTTMTGDCRGLSTKVKMNVGLSYQDGMQIELIQVLSRTPSPYQDANGRPLIGMHHIAWHSSDLDGDVSRAQQRGLSTAFTASNGVVRVAYMESPQSPGVLLELIEAAPVVLDGFAAGLKATDEWDGVSQAVQIFDFEA</sequence>
<proteinExistence type="predicted"/>
<dbReference type="Pfam" id="PF13669">
    <property type="entry name" value="Glyoxalase_4"/>
    <property type="match status" value="1"/>
</dbReference>
<evidence type="ECO:0000313" key="2">
    <source>
        <dbReference type="Proteomes" id="UP000244248"/>
    </source>
</evidence>
<accession>A0A2T5MEF8</accession>
<comment type="caution">
    <text evidence="1">The sequence shown here is derived from an EMBL/GenBank/DDBJ whole genome shotgun (WGS) entry which is preliminary data.</text>
</comment>
<name>A0A2T5MEF8_9GAMM</name>
<dbReference type="Gene3D" id="3.10.180.10">
    <property type="entry name" value="2,3-Dihydroxybiphenyl 1,2-Dioxygenase, domain 1"/>
    <property type="match status" value="1"/>
</dbReference>
<dbReference type="InterPro" id="IPR029068">
    <property type="entry name" value="Glyas_Bleomycin-R_OHBP_Dase"/>
</dbReference>
<evidence type="ECO:0000313" key="1">
    <source>
        <dbReference type="EMBL" id="PTU30953.1"/>
    </source>
</evidence>
<keyword evidence="2" id="KW-1185">Reference proteome</keyword>
<protein>
    <submittedName>
        <fullName evidence="1">Glyoxalase</fullName>
    </submittedName>
</protein>
<dbReference type="OrthoDB" id="9792173at2"/>
<dbReference type="SUPFAM" id="SSF54593">
    <property type="entry name" value="Glyoxalase/Bleomycin resistance protein/Dihydroxybiphenyl dioxygenase"/>
    <property type="match status" value="1"/>
</dbReference>
<dbReference type="RefSeq" id="WP_107940537.1">
    <property type="nucleotide sequence ID" value="NZ_QANS01000004.1"/>
</dbReference>
<organism evidence="1 2">
    <name type="scientific">Stenotrophobium rhamnosiphilum</name>
    <dbReference type="NCBI Taxonomy" id="2029166"/>
    <lineage>
        <taxon>Bacteria</taxon>
        <taxon>Pseudomonadati</taxon>
        <taxon>Pseudomonadota</taxon>
        <taxon>Gammaproteobacteria</taxon>
        <taxon>Nevskiales</taxon>
        <taxon>Nevskiaceae</taxon>
        <taxon>Stenotrophobium</taxon>
    </lineage>
</organism>
<dbReference type="Proteomes" id="UP000244248">
    <property type="component" value="Unassembled WGS sequence"/>
</dbReference>